<evidence type="ECO:0000313" key="5">
    <source>
        <dbReference type="EMBL" id="MDO6576111.1"/>
    </source>
</evidence>
<accession>A0AAW7YVB2</accession>
<dbReference type="PANTHER" id="PTHR43176">
    <property type="entry name" value="3-HYDROXYISOBUTYRYL-COA HYDROLASE-RELATED"/>
    <property type="match status" value="1"/>
</dbReference>
<feature type="domain" description="Enoyl-CoA hydratase/isomerase" evidence="4">
    <location>
        <begin position="21"/>
        <end position="362"/>
    </location>
</feature>
<dbReference type="Pfam" id="PF16113">
    <property type="entry name" value="ECH_2"/>
    <property type="match status" value="1"/>
</dbReference>
<evidence type="ECO:0000256" key="3">
    <source>
        <dbReference type="ARBA" id="ARBA00022801"/>
    </source>
</evidence>
<name>A0AAW7YVB2_9ALTE</name>
<evidence type="ECO:0000313" key="6">
    <source>
        <dbReference type="Proteomes" id="UP001170717"/>
    </source>
</evidence>
<comment type="caution">
    <text evidence="5">The sequence shown here is derived from an EMBL/GenBank/DDBJ whole genome shotgun (WGS) entry which is preliminary data.</text>
</comment>
<reference evidence="5" key="1">
    <citation type="submission" date="2023-07" db="EMBL/GenBank/DDBJ databases">
        <title>Genome content predicts the carbon catabolic preferences of heterotrophic bacteria.</title>
        <authorList>
            <person name="Gralka M."/>
        </authorList>
    </citation>
    <scope>NUCLEOTIDE SEQUENCE</scope>
    <source>
        <strain evidence="5">F2M12</strain>
    </source>
</reference>
<comment type="catalytic activity">
    <reaction evidence="1">
        <text>3-hydroxy-2-methylpropanoyl-CoA + H2O = 3-hydroxy-2-methylpropanoate + CoA + H(+)</text>
        <dbReference type="Rhea" id="RHEA:20888"/>
        <dbReference type="ChEBI" id="CHEBI:11805"/>
        <dbReference type="ChEBI" id="CHEBI:15377"/>
        <dbReference type="ChEBI" id="CHEBI:15378"/>
        <dbReference type="ChEBI" id="CHEBI:57287"/>
        <dbReference type="ChEBI" id="CHEBI:57340"/>
        <dbReference type="EC" id="3.1.2.4"/>
    </reaction>
</comment>
<sequence>MEHTESVVVVEEITTNSGHIIGVLTLNKPKALNALDLEMASLLLDALQAWENRNDLVCVVLKAAGEKAFCAGGDIVSMYNAMLESNGEIPDFLASFFRTEYTLDYTIHHYAKPIIVWGAGIVMGGGMGLICGASHRVVTETSRLAMPEITIGLYPDVGGSYFLPRLPGKTGLFLGLTGAQMNGADACYVELADVLVASDQQPAMFDALQSFSWKFDDESESLNGQVTAILDGLNAPESELAGNVESHRTVIDKWCEPDNVTDVVNNLLSADVSEDKWLSRAQSTLAKGSPITAHLVFEECKRGAKLSLADCFRMEAIMSCRCGQHGEFQEGVRALLIEKDLSPNWKYKKVEDVPEEVVAVFFDSPWTNEAHPLADL</sequence>
<dbReference type="PANTHER" id="PTHR43176:SF3">
    <property type="entry name" value="3-HYDROXYISOBUTYRYL-COA HYDROLASE, MITOCHONDRIAL"/>
    <property type="match status" value="1"/>
</dbReference>
<evidence type="ECO:0000256" key="2">
    <source>
        <dbReference type="ARBA" id="ARBA00011915"/>
    </source>
</evidence>
<dbReference type="AlphaFoldDB" id="A0AAW7YVB2"/>
<dbReference type="CDD" id="cd06558">
    <property type="entry name" value="crotonase-like"/>
    <property type="match status" value="1"/>
</dbReference>
<dbReference type="RefSeq" id="WP_303463736.1">
    <property type="nucleotide sequence ID" value="NZ_JAUOPZ010000003.1"/>
</dbReference>
<gene>
    <name evidence="5" type="ORF">Q4527_01855</name>
</gene>
<dbReference type="InterPro" id="IPR032259">
    <property type="entry name" value="HIBYL-CoA-H"/>
</dbReference>
<dbReference type="Proteomes" id="UP001170717">
    <property type="component" value="Unassembled WGS sequence"/>
</dbReference>
<dbReference type="GO" id="GO:0003860">
    <property type="term" value="F:3-hydroxyisobutyryl-CoA hydrolase activity"/>
    <property type="evidence" value="ECO:0007669"/>
    <property type="project" value="UniProtKB-EC"/>
</dbReference>
<dbReference type="InterPro" id="IPR045004">
    <property type="entry name" value="ECH_dom"/>
</dbReference>
<protein>
    <recommendedName>
        <fullName evidence="2">3-hydroxyisobutyryl-CoA hydrolase</fullName>
        <ecNumber evidence="2">3.1.2.4</ecNumber>
    </recommendedName>
</protein>
<dbReference type="EC" id="3.1.2.4" evidence="2"/>
<evidence type="ECO:0000256" key="1">
    <source>
        <dbReference type="ARBA" id="ARBA00001709"/>
    </source>
</evidence>
<dbReference type="InterPro" id="IPR029045">
    <property type="entry name" value="ClpP/crotonase-like_dom_sf"/>
</dbReference>
<organism evidence="5 6">
    <name type="scientific">Alteromonas stellipolaris</name>
    <dbReference type="NCBI Taxonomy" id="233316"/>
    <lineage>
        <taxon>Bacteria</taxon>
        <taxon>Pseudomonadati</taxon>
        <taxon>Pseudomonadota</taxon>
        <taxon>Gammaproteobacteria</taxon>
        <taxon>Alteromonadales</taxon>
        <taxon>Alteromonadaceae</taxon>
        <taxon>Alteromonas/Salinimonas group</taxon>
        <taxon>Alteromonas</taxon>
    </lineage>
</organism>
<proteinExistence type="predicted"/>
<dbReference type="GO" id="GO:0005829">
    <property type="term" value="C:cytosol"/>
    <property type="evidence" value="ECO:0007669"/>
    <property type="project" value="TreeGrafter"/>
</dbReference>
<evidence type="ECO:0000259" key="4">
    <source>
        <dbReference type="Pfam" id="PF16113"/>
    </source>
</evidence>
<dbReference type="Gene3D" id="3.90.226.10">
    <property type="entry name" value="2-enoyl-CoA Hydratase, Chain A, domain 1"/>
    <property type="match status" value="1"/>
</dbReference>
<dbReference type="GO" id="GO:0006574">
    <property type="term" value="P:L-valine catabolic process"/>
    <property type="evidence" value="ECO:0007669"/>
    <property type="project" value="TreeGrafter"/>
</dbReference>
<dbReference type="SUPFAM" id="SSF52096">
    <property type="entry name" value="ClpP/crotonase"/>
    <property type="match status" value="1"/>
</dbReference>
<dbReference type="NCBIfam" id="NF004127">
    <property type="entry name" value="PRK05617.1"/>
    <property type="match status" value="1"/>
</dbReference>
<dbReference type="EMBL" id="JAUOQI010000001">
    <property type="protein sequence ID" value="MDO6576111.1"/>
    <property type="molecule type" value="Genomic_DNA"/>
</dbReference>
<keyword evidence="3 5" id="KW-0378">Hydrolase</keyword>